<organism evidence="2">
    <name type="scientific">marine sediment metagenome</name>
    <dbReference type="NCBI Taxonomy" id="412755"/>
    <lineage>
        <taxon>unclassified sequences</taxon>
        <taxon>metagenomes</taxon>
        <taxon>ecological metagenomes</taxon>
    </lineage>
</organism>
<sequence length="113" mass="12919">MFRSNYPLQRQFDAMDCGASCLAMVMMQLGVYRDIAEIRERVGQTKNGISVLDIEKAAESYHINTLPVSITFDDLRCNAPFPLIAHWRNEHFIVVNKVSDRYVYISDPASGKF</sequence>
<dbReference type="GO" id="GO:0016020">
    <property type="term" value="C:membrane"/>
    <property type="evidence" value="ECO:0007669"/>
    <property type="project" value="InterPro"/>
</dbReference>
<proteinExistence type="predicted"/>
<reference evidence="2" key="1">
    <citation type="journal article" date="2015" name="Nature">
        <title>Complex archaea that bridge the gap between prokaryotes and eukaryotes.</title>
        <authorList>
            <person name="Spang A."/>
            <person name="Saw J.H."/>
            <person name="Jorgensen S.L."/>
            <person name="Zaremba-Niedzwiedzka K."/>
            <person name="Martijn J."/>
            <person name="Lind A.E."/>
            <person name="van Eijk R."/>
            <person name="Schleper C."/>
            <person name="Guy L."/>
            <person name="Ettema T.J."/>
        </authorList>
    </citation>
    <scope>NUCLEOTIDE SEQUENCE</scope>
</reference>
<dbReference type="GO" id="GO:0008233">
    <property type="term" value="F:peptidase activity"/>
    <property type="evidence" value="ECO:0007669"/>
    <property type="project" value="InterPro"/>
</dbReference>
<dbReference type="GO" id="GO:0006508">
    <property type="term" value="P:proteolysis"/>
    <property type="evidence" value="ECO:0007669"/>
    <property type="project" value="InterPro"/>
</dbReference>
<dbReference type="Gene3D" id="3.90.70.10">
    <property type="entry name" value="Cysteine proteinases"/>
    <property type="match status" value="1"/>
</dbReference>
<dbReference type="Pfam" id="PF03412">
    <property type="entry name" value="Peptidase_C39"/>
    <property type="match status" value="1"/>
</dbReference>
<dbReference type="EMBL" id="LAZR01007413">
    <property type="protein sequence ID" value="KKM85423.1"/>
    <property type="molecule type" value="Genomic_DNA"/>
</dbReference>
<gene>
    <name evidence="2" type="ORF">LCGC14_1289210</name>
</gene>
<dbReference type="AlphaFoldDB" id="A0A0F9KUL5"/>
<protein>
    <recommendedName>
        <fullName evidence="1">Peptidase C39 domain-containing protein</fullName>
    </recommendedName>
</protein>
<dbReference type="GO" id="GO:0005524">
    <property type="term" value="F:ATP binding"/>
    <property type="evidence" value="ECO:0007669"/>
    <property type="project" value="InterPro"/>
</dbReference>
<feature type="domain" description="Peptidase C39" evidence="1">
    <location>
        <begin position="6"/>
        <end position="112"/>
    </location>
</feature>
<dbReference type="InterPro" id="IPR005074">
    <property type="entry name" value="Peptidase_C39"/>
</dbReference>
<evidence type="ECO:0000259" key="1">
    <source>
        <dbReference type="Pfam" id="PF03412"/>
    </source>
</evidence>
<comment type="caution">
    <text evidence="2">The sequence shown here is derived from an EMBL/GenBank/DDBJ whole genome shotgun (WGS) entry which is preliminary data.</text>
</comment>
<accession>A0A0F9KUL5</accession>
<name>A0A0F9KUL5_9ZZZZ</name>
<evidence type="ECO:0000313" key="2">
    <source>
        <dbReference type="EMBL" id="KKM85423.1"/>
    </source>
</evidence>